<dbReference type="OrthoDB" id="524083at2759"/>
<name>K8ED61_9CHLO</name>
<dbReference type="Proteomes" id="UP000198341">
    <property type="component" value="Chromosome 4"/>
</dbReference>
<reference evidence="3 4" key="1">
    <citation type="submission" date="2011-10" db="EMBL/GenBank/DDBJ databases">
        <authorList>
            <person name="Genoscope - CEA"/>
        </authorList>
    </citation>
    <scope>NUCLEOTIDE SEQUENCE [LARGE SCALE GENOMIC DNA]</scope>
    <source>
        <strain evidence="3 4">RCC 1105</strain>
    </source>
</reference>
<dbReference type="SUPFAM" id="SSF52540">
    <property type="entry name" value="P-loop containing nucleoside triphosphate hydrolases"/>
    <property type="match status" value="1"/>
</dbReference>
<dbReference type="InterPro" id="IPR027417">
    <property type="entry name" value="P-loop_NTPase"/>
</dbReference>
<feature type="compositionally biased region" description="Low complexity" evidence="2">
    <location>
        <begin position="39"/>
        <end position="64"/>
    </location>
</feature>
<keyword evidence="1" id="KW-0808">Transferase</keyword>
<dbReference type="GO" id="GO:0008146">
    <property type="term" value="F:sulfotransferase activity"/>
    <property type="evidence" value="ECO:0007669"/>
    <property type="project" value="InterPro"/>
</dbReference>
<dbReference type="Gene3D" id="3.40.50.300">
    <property type="entry name" value="P-loop containing nucleotide triphosphate hydrolases"/>
    <property type="match status" value="1"/>
</dbReference>
<dbReference type="eggNOG" id="ENOG502T1I1">
    <property type="taxonomic scope" value="Eukaryota"/>
</dbReference>
<dbReference type="EMBL" id="FO082275">
    <property type="protein sequence ID" value="CCO15921.1"/>
    <property type="molecule type" value="Genomic_DNA"/>
</dbReference>
<evidence type="ECO:0000256" key="2">
    <source>
        <dbReference type="SAM" id="MobiDB-lite"/>
    </source>
</evidence>
<protein>
    <submittedName>
        <fullName evidence="3">Predicted membrane protein (Patched superfamily) (ISS)</fullName>
    </submittedName>
</protein>
<evidence type="ECO:0000313" key="4">
    <source>
        <dbReference type="Proteomes" id="UP000198341"/>
    </source>
</evidence>
<feature type="region of interest" description="Disordered" evidence="2">
    <location>
        <begin position="28"/>
        <end position="97"/>
    </location>
</feature>
<evidence type="ECO:0000256" key="1">
    <source>
        <dbReference type="ARBA" id="ARBA00022679"/>
    </source>
</evidence>
<organism evidence="3 4">
    <name type="scientific">Bathycoccus prasinos</name>
    <dbReference type="NCBI Taxonomy" id="41875"/>
    <lineage>
        <taxon>Eukaryota</taxon>
        <taxon>Viridiplantae</taxon>
        <taxon>Chlorophyta</taxon>
        <taxon>Mamiellophyceae</taxon>
        <taxon>Mamiellales</taxon>
        <taxon>Bathycoccaceae</taxon>
        <taxon>Bathycoccus</taxon>
    </lineage>
</organism>
<keyword evidence="4" id="KW-1185">Reference proteome</keyword>
<dbReference type="STRING" id="41875.K8ED61"/>
<dbReference type="PANTHER" id="PTHR10605:SF56">
    <property type="entry name" value="BIFUNCTIONAL HEPARAN SULFATE N-DEACETYLASE_N-SULFOTRANSFERASE"/>
    <property type="match status" value="1"/>
</dbReference>
<accession>K8ED61</accession>
<gene>
    <name evidence="3" type="ORF">Bathy04g01500</name>
</gene>
<dbReference type="PANTHER" id="PTHR10605">
    <property type="entry name" value="HEPARAN SULFATE SULFOTRANSFERASE"/>
    <property type="match status" value="1"/>
</dbReference>
<dbReference type="KEGG" id="bpg:Bathy04g01500"/>
<dbReference type="RefSeq" id="XP_007513396.1">
    <property type="nucleotide sequence ID" value="XM_007513334.1"/>
</dbReference>
<evidence type="ECO:0000313" key="3">
    <source>
        <dbReference type="EMBL" id="CCO15921.1"/>
    </source>
</evidence>
<dbReference type="InterPro" id="IPR037359">
    <property type="entry name" value="NST/OST"/>
</dbReference>
<dbReference type="AlphaFoldDB" id="K8ED61"/>
<dbReference type="GeneID" id="19016175"/>
<proteinExistence type="predicted"/>
<sequence>MNFFLMKERLQNEQIGVGFQSVRTMWSRDMPREERIRSSRTPSTMASSTTSSSHNFHHSSNNSSPMTTREDDGASGSPDFGKAARSSHHHGKVDFGGTLVIDERTPLSSLKENKNSNTNNNNIGNIVIKQTPEGLPRIKTKKTEDKTQRSEFGWRDFCPGVVSVAVAFFLFSAANVVWKSGKAEEWYEQFRGHARYVGPATCFRDAKLSEEHCLPHFAILGASTSTGRLRAALKEHPMIDSDAKAVHFWNTPYGTRASGGEMCEGHQSERGAAMLKAYVDALVPKKIKRGEARDSREVIPTGTSYDKDKHKGMIYGDWSDTSFSCSCCAKAMRNTLPRLRPIVVLSDPIERAMERYAMESVESSNDSGDDTNAANYGGVGACAKTSKSSVQAFQKMKRDLNNCGGFSGSNEDDLSKCLDAHPVLGASRYDHYLSLWKDAFPNLLVLFEEDFSGKDNLEATTRRVEEYLGLHEHDGYDFGQIWNAIEGLEKNAKRKQYNDETKTAIHDELHEDIRLSAIKNLRVMAKHHDAPEIPSEWVQKYSDPSETTTTKTDQLVASQVDASKNSRRMLKDWTPQTARGKLYGQPTSFSAFDVEPKILAELKDEENKDHQFAFVPVLHKQNALRVANQFRANGEWITELGLTESQKSTTFRELWREDCTHAQQWDASVGCCGESCCFDDDDDEQQQ</sequence>